<dbReference type="Gene3D" id="2.30.30.140">
    <property type="match status" value="1"/>
</dbReference>
<dbReference type="Gene3D" id="3.30.360.80">
    <property type="match status" value="1"/>
</dbReference>
<keyword evidence="13" id="KW-1185">Reference proteome</keyword>
<dbReference type="Gene3D" id="3.40.50.300">
    <property type="entry name" value="P-loop containing nucleotide triphosphate hydrolases"/>
    <property type="match status" value="1"/>
</dbReference>
<dbReference type="Pfam" id="PF12137">
    <property type="entry name" value="RapA_C"/>
    <property type="match status" value="1"/>
</dbReference>
<dbReference type="Proteomes" id="UP000242258">
    <property type="component" value="Unassembled WGS sequence"/>
</dbReference>
<dbReference type="HAMAP" id="MF_01821">
    <property type="entry name" value="Helicase_RapA"/>
    <property type="match status" value="1"/>
</dbReference>
<dbReference type="InterPro" id="IPR027417">
    <property type="entry name" value="P-loop_NTPase"/>
</dbReference>
<dbReference type="SUPFAM" id="SSF52540">
    <property type="entry name" value="P-loop containing nucleoside triphosphate hydrolases"/>
    <property type="match status" value="2"/>
</dbReference>
<evidence type="ECO:0000256" key="7">
    <source>
        <dbReference type="ARBA" id="ARBA00023159"/>
    </source>
</evidence>
<dbReference type="CDD" id="cd18011">
    <property type="entry name" value="DEXDc_RapA"/>
    <property type="match status" value="1"/>
</dbReference>
<evidence type="ECO:0000256" key="4">
    <source>
        <dbReference type="ARBA" id="ARBA00022840"/>
    </source>
</evidence>
<dbReference type="Gene3D" id="2.30.30.930">
    <property type="match status" value="1"/>
</dbReference>
<dbReference type="SMART" id="SM00490">
    <property type="entry name" value="HELICc"/>
    <property type="match status" value="1"/>
</dbReference>
<evidence type="ECO:0000259" key="11">
    <source>
        <dbReference type="PROSITE" id="PS51194"/>
    </source>
</evidence>
<dbReference type="InterPro" id="IPR000330">
    <property type="entry name" value="SNF2_N"/>
</dbReference>
<evidence type="ECO:0000256" key="6">
    <source>
        <dbReference type="ARBA" id="ARBA00023125"/>
    </source>
</evidence>
<dbReference type="GO" id="GO:0005524">
    <property type="term" value="F:ATP binding"/>
    <property type="evidence" value="ECO:0007669"/>
    <property type="project" value="UniProtKB-UniRule"/>
</dbReference>
<dbReference type="Gene3D" id="6.10.140.1500">
    <property type="match status" value="1"/>
</dbReference>
<dbReference type="Gene3D" id="3.40.50.10810">
    <property type="entry name" value="Tandem AAA-ATPase domain"/>
    <property type="match status" value="1"/>
</dbReference>
<dbReference type="Pfam" id="PF00176">
    <property type="entry name" value="SNF2-rel_dom"/>
    <property type="match status" value="1"/>
</dbReference>
<comment type="subunit">
    <text evidence="9">Interacts with the RNAP. Has a higher affinity for the core RNAP than for the holoenzyme. Its ATPase activity is stimulated by binding to RNAP.</text>
</comment>
<evidence type="ECO:0000256" key="3">
    <source>
        <dbReference type="ARBA" id="ARBA00022806"/>
    </source>
</evidence>
<gene>
    <name evidence="9" type="primary">rapA</name>
    <name evidence="12" type="ORF">BI198_02905</name>
</gene>
<dbReference type="Gene3D" id="6.10.140.2230">
    <property type="match status" value="1"/>
</dbReference>
<feature type="short sequence motif" description="DEAH box" evidence="9">
    <location>
        <begin position="279"/>
        <end position="282"/>
    </location>
</feature>
<evidence type="ECO:0000313" key="12">
    <source>
        <dbReference type="EMBL" id="OEY68638.1"/>
    </source>
</evidence>
<dbReference type="AlphaFoldDB" id="A0A1E7Q3K9"/>
<proteinExistence type="inferred from homology"/>
<dbReference type="InterPro" id="IPR014001">
    <property type="entry name" value="Helicase_ATP-bd"/>
</dbReference>
<keyword evidence="1 9" id="KW-0547">Nucleotide-binding</keyword>
<comment type="function">
    <text evidence="9">Transcription regulator that activates transcription by stimulating RNA polymerase (RNAP) recycling in case of stress conditions such as supercoiled DNA or high salt concentrations. Probably acts by releasing the RNAP, when it is trapped or immobilized on tightly supercoiled DNA. Does not activate transcription on linear DNA. Probably not involved in DNA repair.</text>
</comment>
<comment type="similarity">
    <text evidence="9">Belongs to the SNF2/RAD54 helicase family. RapA subfamily.</text>
</comment>
<dbReference type="EC" id="3.6.4.-" evidence="9"/>
<dbReference type="STRING" id="1628148.BI198_02905"/>
<dbReference type="InterPro" id="IPR057342">
    <property type="entry name" value="DEXDc_RapA"/>
</dbReference>
<evidence type="ECO:0000313" key="13">
    <source>
        <dbReference type="Proteomes" id="UP000242258"/>
    </source>
</evidence>
<keyword evidence="4 9" id="KW-0067">ATP-binding</keyword>
<feature type="binding site" evidence="9">
    <location>
        <begin position="176"/>
        <end position="183"/>
    </location>
    <ligand>
        <name>ATP</name>
        <dbReference type="ChEBI" id="CHEBI:30616"/>
    </ligand>
</feature>
<keyword evidence="6 9" id="KW-0238">DNA-binding</keyword>
<keyword evidence="3 9" id="KW-0347">Helicase</keyword>
<dbReference type="InterPro" id="IPR040765">
    <property type="entry name" value="Tudor_1_RapA"/>
</dbReference>
<dbReference type="PROSITE" id="PS51194">
    <property type="entry name" value="HELICASE_CTER"/>
    <property type="match status" value="1"/>
</dbReference>
<sequence>MKFALGQRWISDTESDLGLGTVVALEGRMLTLLFPASGDTRYYAQAEAPLTRVTFNVGDEISSADGFKVHVSAIKQQHENLIYCGQRSDTEEYIELRETFLDHFISFSKPQDRLFAGQIDRFDWFTLRYQAWQHIHQQQQNPLQGLVGARISLIPHQLHIANTVAKRHAPRVLLADEVGLGKTIEAGLIIHQQIISGLASRILIVVPETLQHQWLVEMLRRFNLHFAIFDQERCEQASLDTANPFDTEQLVLCSLNFLKNSPRWHQQALESQWDLLVVDEAHHLQWQPDAPSEDYLRISELAEKTAGLILLTATPDQLGHQSHFARLKLLDSDRFHSYEQFVAEEKNYQHIATVAKPLLGEEDINEASISALQQTLSESDISSELAQLNSTDSKLQLSARQQLLEQLLDRHGTGRILFRNSRASVKGFPKRQPQFAGLTMPEQYTNALKVHNSFNPDLTAAQRADAHLFPEQIFQALDPSASWCQFDPRVEHLLHLLKSHKHEKFLLICSNAATAIALEEAVRTQEGIRAAVFHEGMSIVERDKAAAYFAQEDYAAQLLLCSEIGSEGRNFQFAHHLVLFDLPLNPDLLEQRIGRLDRIGQQADIQIHVPYFIDHAQQILMQWYDQGLNAFTQTCQTGRVIFEQFADKLQSLLAEANYDQQAVQTVITATTSANQALKQQLEQGRDLLLEINSGGGTAAQQLADTIDAQDDGTELPMLMLKAWDMFGVNQDDHSDTSIVLTPGDHMQCNFPWLPEDGTTVTFDRATALAQEDIQLLTWDHPMVRGTLDLLTTEPQGNSSVAILANKALPAGTYFVEFNFIVEASAPAQLQLNRYLPATPIRVLLDKSGTNLSDKVKFEQLNKQLKPIGRQTASKLVNALQSLIHPLISQASSFAEQQLSQVQSLAVQHVTEQLNQQHQRLSALRQLNPSVRADEIDAVAEQQQQLLTYVSKARLKLDALRLIIVTGD</sequence>
<dbReference type="PROSITE" id="PS51192">
    <property type="entry name" value="HELICASE_ATP_BIND_1"/>
    <property type="match status" value="1"/>
</dbReference>
<dbReference type="InterPro" id="IPR040766">
    <property type="entry name" value="Tudor_2_RapA"/>
</dbReference>
<dbReference type="Pfam" id="PF18339">
    <property type="entry name" value="Tudor_1_RapA"/>
    <property type="match status" value="1"/>
</dbReference>
<dbReference type="NCBIfam" id="NF003426">
    <property type="entry name" value="PRK04914.1"/>
    <property type="match status" value="1"/>
</dbReference>
<name>A0A1E7Q3K9_9GAMM</name>
<dbReference type="PANTHER" id="PTHR45766">
    <property type="entry name" value="DNA ANNEALING HELICASE AND ENDONUCLEASE ZRANB3 FAMILY MEMBER"/>
    <property type="match status" value="1"/>
</dbReference>
<dbReference type="OrthoDB" id="9814088at2"/>
<evidence type="ECO:0000256" key="2">
    <source>
        <dbReference type="ARBA" id="ARBA00022801"/>
    </source>
</evidence>
<keyword evidence="2 9" id="KW-0378">Hydrolase</keyword>
<feature type="domain" description="Helicase ATP-binding" evidence="10">
    <location>
        <begin position="163"/>
        <end position="333"/>
    </location>
</feature>
<evidence type="ECO:0000259" key="10">
    <source>
        <dbReference type="PROSITE" id="PS51192"/>
    </source>
</evidence>
<keyword evidence="5 9" id="KW-0805">Transcription regulation</keyword>
<keyword evidence="8 9" id="KW-0804">Transcription</keyword>
<dbReference type="InterPro" id="IPR022737">
    <property type="entry name" value="RapA_C"/>
</dbReference>
<dbReference type="SMART" id="SM00487">
    <property type="entry name" value="DEXDc"/>
    <property type="match status" value="1"/>
</dbReference>
<dbReference type="InterPro" id="IPR049730">
    <property type="entry name" value="SNF2/RAD54-like_C"/>
</dbReference>
<accession>A0A1E7Q3K9</accession>
<dbReference type="Pfam" id="PF00271">
    <property type="entry name" value="Helicase_C"/>
    <property type="match status" value="1"/>
</dbReference>
<dbReference type="CDD" id="cd18793">
    <property type="entry name" value="SF2_C_SNF"/>
    <property type="match status" value="1"/>
</dbReference>
<evidence type="ECO:0000256" key="9">
    <source>
        <dbReference type="HAMAP-Rule" id="MF_01821"/>
    </source>
</evidence>
<dbReference type="GO" id="GO:0004386">
    <property type="term" value="F:helicase activity"/>
    <property type="evidence" value="ECO:0007669"/>
    <property type="project" value="UniProtKB-UniRule"/>
</dbReference>
<organism evidence="12 13">
    <name type="scientific">Rheinheimera salexigens</name>
    <dbReference type="NCBI Taxonomy" id="1628148"/>
    <lineage>
        <taxon>Bacteria</taxon>
        <taxon>Pseudomonadati</taxon>
        <taxon>Pseudomonadota</taxon>
        <taxon>Gammaproteobacteria</taxon>
        <taxon>Chromatiales</taxon>
        <taxon>Chromatiaceae</taxon>
        <taxon>Rheinheimera</taxon>
    </lineage>
</organism>
<dbReference type="Pfam" id="PF18337">
    <property type="entry name" value="Tudor_RapA"/>
    <property type="match status" value="1"/>
</dbReference>
<dbReference type="PANTHER" id="PTHR45766:SF6">
    <property type="entry name" value="SWI_SNF-RELATED MATRIX-ASSOCIATED ACTIN-DEPENDENT REGULATOR OF CHROMATIN SUBFAMILY A-LIKE PROTEIN 1"/>
    <property type="match status" value="1"/>
</dbReference>
<reference evidence="13" key="1">
    <citation type="submission" date="2016-09" db="EMBL/GenBank/DDBJ databases">
        <authorList>
            <person name="Wan X."/>
            <person name="Hou S."/>
        </authorList>
    </citation>
    <scope>NUCLEOTIDE SEQUENCE [LARGE SCALE GENOMIC DNA]</scope>
    <source>
        <strain evidence="13">KH87</strain>
    </source>
</reference>
<evidence type="ECO:0000256" key="5">
    <source>
        <dbReference type="ARBA" id="ARBA00023015"/>
    </source>
</evidence>
<comment type="caution">
    <text evidence="12">The sequence shown here is derived from an EMBL/GenBank/DDBJ whole genome shotgun (WGS) entry which is preliminary data.</text>
</comment>
<dbReference type="InterPro" id="IPR023949">
    <property type="entry name" value="Helicase_RapA"/>
</dbReference>
<evidence type="ECO:0000256" key="1">
    <source>
        <dbReference type="ARBA" id="ARBA00022741"/>
    </source>
</evidence>
<dbReference type="EMBL" id="MKEK01000001">
    <property type="protein sequence ID" value="OEY68638.1"/>
    <property type="molecule type" value="Genomic_DNA"/>
</dbReference>
<dbReference type="InterPro" id="IPR001650">
    <property type="entry name" value="Helicase_C-like"/>
</dbReference>
<dbReference type="GO" id="GO:0006355">
    <property type="term" value="P:regulation of DNA-templated transcription"/>
    <property type="evidence" value="ECO:0007669"/>
    <property type="project" value="UniProtKB-UniRule"/>
</dbReference>
<keyword evidence="7 9" id="KW-0010">Activator</keyword>
<protein>
    <recommendedName>
        <fullName evidence="9">RNA polymerase-associated protein RapA</fullName>
        <ecNumber evidence="9">3.6.4.-</ecNumber>
    </recommendedName>
    <alternativeName>
        <fullName evidence="9">ATP-dependent helicase HepA</fullName>
    </alternativeName>
</protein>
<dbReference type="InterPro" id="IPR038718">
    <property type="entry name" value="SNF2-like_sf"/>
</dbReference>
<dbReference type="RefSeq" id="WP_070048205.1">
    <property type="nucleotide sequence ID" value="NZ_CBCSDO010000001.1"/>
</dbReference>
<evidence type="ECO:0000256" key="8">
    <source>
        <dbReference type="ARBA" id="ARBA00023163"/>
    </source>
</evidence>
<dbReference type="GO" id="GO:0016817">
    <property type="term" value="F:hydrolase activity, acting on acid anhydrides"/>
    <property type="evidence" value="ECO:0007669"/>
    <property type="project" value="InterPro"/>
</dbReference>
<feature type="domain" description="Helicase C-terminal" evidence="11">
    <location>
        <begin position="489"/>
        <end position="653"/>
    </location>
</feature>
<dbReference type="GO" id="GO:0003677">
    <property type="term" value="F:DNA binding"/>
    <property type="evidence" value="ECO:0007669"/>
    <property type="project" value="UniProtKB-KW"/>
</dbReference>